<dbReference type="Gene3D" id="3.40.50.1000">
    <property type="entry name" value="HAD superfamily/HAD-like"/>
    <property type="match status" value="1"/>
</dbReference>
<dbReference type="NCBIfam" id="TIGR01509">
    <property type="entry name" value="HAD-SF-IA-v3"/>
    <property type="match status" value="1"/>
</dbReference>
<dbReference type="CDD" id="cd16415">
    <property type="entry name" value="HAD_dREG-2_like"/>
    <property type="match status" value="1"/>
</dbReference>
<dbReference type="PANTHER" id="PTHR46649">
    <property type="match status" value="1"/>
</dbReference>
<dbReference type="NCBIfam" id="TIGR02252">
    <property type="entry name" value="DREG-2"/>
    <property type="match status" value="1"/>
</dbReference>
<evidence type="ECO:0000313" key="1">
    <source>
        <dbReference type="EMBL" id="KAF8679035.1"/>
    </source>
</evidence>
<protein>
    <recommendedName>
        <fullName evidence="3">Haloacid dehalogenase-like hydrolase domain-containing protein 3</fullName>
    </recommendedName>
</protein>
<dbReference type="InterPro" id="IPR011949">
    <property type="entry name" value="HAD-SF_hydro_IA_REG-2-like"/>
</dbReference>
<sequence length="288" mass="31913">MAAARLRSAAARLRPGLAAAAAGARGERRPLGTAAAEAVASDAGAVAAGVLARWELMGARDYYDYRRAIYGDITHKAILVDAAGTLLAPTEPMAQVYRTIGQKYGVEYSESEILMRYRRAYAQPWGRSRLRYVDDGRPFWQYIVSTSTGCSDLEYFEELYQYYTTEKAWHLCDPDAGRVFQALRKAGVKTAVVSNFDTRLRPLLQALKCDHWFDAVAISAEVAAEKPNPTIFLKACELLGVKPEEAVHIGDDRRNDIWGARDAGCDAWLWGSDVHSFKEVAERIGVEV</sequence>
<dbReference type="SFLD" id="SFLDS00003">
    <property type="entry name" value="Haloacid_Dehalogenase"/>
    <property type="match status" value="1"/>
</dbReference>
<dbReference type="PRINTS" id="PR00413">
    <property type="entry name" value="HADHALOGNASE"/>
</dbReference>
<dbReference type="InterPro" id="IPR036412">
    <property type="entry name" value="HAD-like_sf"/>
</dbReference>
<organism evidence="1 2">
    <name type="scientific">Digitaria exilis</name>
    <dbReference type="NCBI Taxonomy" id="1010633"/>
    <lineage>
        <taxon>Eukaryota</taxon>
        <taxon>Viridiplantae</taxon>
        <taxon>Streptophyta</taxon>
        <taxon>Embryophyta</taxon>
        <taxon>Tracheophyta</taxon>
        <taxon>Spermatophyta</taxon>
        <taxon>Magnoliopsida</taxon>
        <taxon>Liliopsida</taxon>
        <taxon>Poales</taxon>
        <taxon>Poaceae</taxon>
        <taxon>PACMAD clade</taxon>
        <taxon>Panicoideae</taxon>
        <taxon>Panicodae</taxon>
        <taxon>Paniceae</taxon>
        <taxon>Anthephorinae</taxon>
        <taxon>Digitaria</taxon>
    </lineage>
</organism>
<dbReference type="Pfam" id="PF00702">
    <property type="entry name" value="Hydrolase"/>
    <property type="match status" value="1"/>
</dbReference>
<accession>A0A835AZH4</accession>
<dbReference type="InterPro" id="IPR023214">
    <property type="entry name" value="HAD_sf"/>
</dbReference>
<reference evidence="1" key="1">
    <citation type="submission" date="2020-07" db="EMBL/GenBank/DDBJ databases">
        <title>Genome sequence and genetic diversity analysis of an under-domesticated orphan crop, white fonio (Digitaria exilis).</title>
        <authorList>
            <person name="Bennetzen J.L."/>
            <person name="Chen S."/>
            <person name="Ma X."/>
            <person name="Wang X."/>
            <person name="Yssel A.E.J."/>
            <person name="Chaluvadi S.R."/>
            <person name="Johnson M."/>
            <person name="Gangashetty P."/>
            <person name="Hamidou F."/>
            <person name="Sanogo M.D."/>
            <person name="Zwaenepoel A."/>
            <person name="Wallace J."/>
            <person name="Van De Peer Y."/>
            <person name="Van Deynze A."/>
        </authorList>
    </citation>
    <scope>NUCLEOTIDE SEQUENCE</scope>
    <source>
        <tissue evidence="1">Leaves</tissue>
    </source>
</reference>
<dbReference type="InterPro" id="IPR006439">
    <property type="entry name" value="HAD-SF_hydro_IA"/>
</dbReference>
<evidence type="ECO:0008006" key="3">
    <source>
        <dbReference type="Google" id="ProtNLM"/>
    </source>
</evidence>
<evidence type="ECO:0000313" key="2">
    <source>
        <dbReference type="Proteomes" id="UP000636709"/>
    </source>
</evidence>
<dbReference type="Proteomes" id="UP000636709">
    <property type="component" value="Unassembled WGS sequence"/>
</dbReference>
<gene>
    <name evidence="1" type="ORF">HU200_045788</name>
</gene>
<proteinExistence type="predicted"/>
<dbReference type="SFLD" id="SFLDG01129">
    <property type="entry name" value="C1.5:_HAD__Beta-PGM__Phosphata"/>
    <property type="match status" value="1"/>
</dbReference>
<keyword evidence="2" id="KW-1185">Reference proteome</keyword>
<dbReference type="NCBIfam" id="TIGR01549">
    <property type="entry name" value="HAD-SF-IA-v1"/>
    <property type="match status" value="1"/>
</dbReference>
<name>A0A835AZH4_9POAL</name>
<dbReference type="InterPro" id="IPR044924">
    <property type="entry name" value="HAD-SF_hydro_IA_REG-2-like_cap"/>
</dbReference>
<comment type="caution">
    <text evidence="1">The sequence shown here is derived from an EMBL/GenBank/DDBJ whole genome shotgun (WGS) entry which is preliminary data.</text>
</comment>
<dbReference type="AlphaFoldDB" id="A0A835AZH4"/>
<dbReference type="PANTHER" id="PTHR46649:SF4">
    <property type="entry name" value="HALOACID DEHALOGENASE-LIKE HYDROLASE (HAD) SUPERFAMILY PROTEIN"/>
    <property type="match status" value="1"/>
</dbReference>
<dbReference type="OrthoDB" id="1694274at2759"/>
<dbReference type="SUPFAM" id="SSF56784">
    <property type="entry name" value="HAD-like"/>
    <property type="match status" value="1"/>
</dbReference>
<dbReference type="Gene3D" id="1.10.150.720">
    <property type="entry name" value="Haloacid dehalogenase-like hydrolase"/>
    <property type="match status" value="1"/>
</dbReference>
<dbReference type="EMBL" id="JACEFO010002125">
    <property type="protein sequence ID" value="KAF8679035.1"/>
    <property type="molecule type" value="Genomic_DNA"/>
</dbReference>